<dbReference type="NCBIfam" id="TIGR03533">
    <property type="entry name" value="L3_gln_methyl"/>
    <property type="match status" value="1"/>
</dbReference>
<dbReference type="CDD" id="cd02440">
    <property type="entry name" value="AdoMet_MTases"/>
    <property type="match status" value="1"/>
</dbReference>
<keyword evidence="2 4" id="KW-0808">Transferase</keyword>
<gene>
    <name evidence="4" type="primary">prmB</name>
    <name evidence="6" type="ORF">sS8_2062</name>
</gene>
<protein>
    <recommendedName>
        <fullName evidence="4">Ribosomal protein uL3 glutamine methyltransferase</fullName>
        <shortName evidence="4">uL3 MTase</shortName>
        <ecNumber evidence="4">2.1.1.298</ecNumber>
    </recommendedName>
    <alternativeName>
        <fullName evidence="4">N5-glutamine methyltransferase PrmB</fullName>
    </alternativeName>
</protein>
<evidence type="ECO:0000256" key="1">
    <source>
        <dbReference type="ARBA" id="ARBA00022603"/>
    </source>
</evidence>
<keyword evidence="3 4" id="KW-0949">S-adenosyl-L-methionine</keyword>
<accession>A0A250KQR9</accession>
<proteinExistence type="inferred from homology"/>
<dbReference type="HAMAP" id="MF_02125">
    <property type="entry name" value="L3_methyltr_PrmB"/>
    <property type="match status" value="1"/>
</dbReference>
<dbReference type="PANTHER" id="PTHR47806">
    <property type="entry name" value="50S RIBOSOMAL PROTEIN L3 GLUTAMINE METHYLTRANSFERASE"/>
    <property type="match status" value="1"/>
</dbReference>
<dbReference type="Gene3D" id="3.40.50.150">
    <property type="entry name" value="Vaccinia Virus protein VP39"/>
    <property type="match status" value="1"/>
</dbReference>
<dbReference type="OrthoDB" id="9800643at2"/>
<evidence type="ECO:0000256" key="3">
    <source>
        <dbReference type="ARBA" id="ARBA00022691"/>
    </source>
</evidence>
<dbReference type="KEGG" id="mmai:sS8_2062"/>
<dbReference type="AlphaFoldDB" id="A0A250KQR9"/>
<dbReference type="GO" id="GO:0032259">
    <property type="term" value="P:methylation"/>
    <property type="evidence" value="ECO:0007669"/>
    <property type="project" value="UniProtKB-KW"/>
</dbReference>
<feature type="domain" description="Methyltransferase small" evidence="5">
    <location>
        <begin position="133"/>
        <end position="211"/>
    </location>
</feature>
<name>A0A250KQR9_9GAMM</name>
<dbReference type="RefSeq" id="WP_119629509.1">
    <property type="nucleotide sequence ID" value="NZ_AP017928.1"/>
</dbReference>
<dbReference type="InterPro" id="IPR007848">
    <property type="entry name" value="Small_mtfrase_dom"/>
</dbReference>
<dbReference type="PIRSF" id="PIRSF037167">
    <property type="entry name" value="Mtase_YfcB_prd"/>
    <property type="match status" value="1"/>
</dbReference>
<dbReference type="GO" id="GO:0036009">
    <property type="term" value="F:protein-glutamine N-methyltransferase activity"/>
    <property type="evidence" value="ECO:0007669"/>
    <property type="project" value="UniProtKB-UniRule"/>
</dbReference>
<dbReference type="PROSITE" id="PS00092">
    <property type="entry name" value="N6_MTASE"/>
    <property type="match status" value="1"/>
</dbReference>
<evidence type="ECO:0000256" key="4">
    <source>
        <dbReference type="HAMAP-Rule" id="MF_02125"/>
    </source>
</evidence>
<evidence type="ECO:0000313" key="7">
    <source>
        <dbReference type="Proteomes" id="UP000266313"/>
    </source>
</evidence>
<dbReference type="GO" id="GO:0005829">
    <property type="term" value="C:cytosol"/>
    <property type="evidence" value="ECO:0007669"/>
    <property type="project" value="TreeGrafter"/>
</dbReference>
<evidence type="ECO:0000259" key="5">
    <source>
        <dbReference type="Pfam" id="PF05175"/>
    </source>
</evidence>
<dbReference type="InterPro" id="IPR002052">
    <property type="entry name" value="DNA_methylase_N6_adenine_CS"/>
</dbReference>
<dbReference type="Proteomes" id="UP000266313">
    <property type="component" value="Chromosome"/>
</dbReference>
<evidence type="ECO:0000313" key="6">
    <source>
        <dbReference type="EMBL" id="BBA34015.1"/>
    </source>
</evidence>
<keyword evidence="7" id="KW-1185">Reference proteome</keyword>
<dbReference type="PANTHER" id="PTHR47806:SF1">
    <property type="entry name" value="RIBOSOMAL PROTEIN UL3 GLUTAMINE METHYLTRANSFERASE"/>
    <property type="match status" value="1"/>
</dbReference>
<sequence length="311" mass="34684">MSTSSHPSITLTTIRDYIRWATSRFVQAGLFFGHGTASALDEAAALVLHTLHLPYDLPGGYFAATLTMDERERVLVLIERRIAERKPLAYLIHEASFAGLPFYVDERVLVPRSPIAELIENQFVPWVEPGRVHDLLDLCTGSGCIAIACAYVFPEARVDAVDISLDALEVARINIKKHHLEDRVCAVQSDVYSGLADRRYDLIVSNPPYVNLDEWRGLAPEYHAEPRLGLEAGDDGLDCVRRILRDAQRHLKPDGVLVVEVGSSAEALEAAYPEVPFYWLDFERGGDGVFLLTAEQVDRHNELFQGGGRTF</sequence>
<dbReference type="Pfam" id="PF05175">
    <property type="entry name" value="MTS"/>
    <property type="match status" value="1"/>
</dbReference>
<keyword evidence="1 4" id="KW-0489">Methyltransferase</keyword>
<dbReference type="NCBIfam" id="TIGR00536">
    <property type="entry name" value="hemK_fam"/>
    <property type="match status" value="1"/>
</dbReference>
<organism evidence="6 7">
    <name type="scientific">Methylocaldum marinum</name>
    <dbReference type="NCBI Taxonomy" id="1432792"/>
    <lineage>
        <taxon>Bacteria</taxon>
        <taxon>Pseudomonadati</taxon>
        <taxon>Pseudomonadota</taxon>
        <taxon>Gammaproteobacteria</taxon>
        <taxon>Methylococcales</taxon>
        <taxon>Methylococcaceae</taxon>
        <taxon>Methylocaldum</taxon>
    </lineage>
</organism>
<comment type="catalytic activity">
    <reaction evidence="4">
        <text>L-glutaminyl-[ribosomal protein uL3] + S-adenosyl-L-methionine = N(5)-methyl-L-glutaminyl-[ribosomal protein uL3] + S-adenosyl-L-homocysteine + H(+)</text>
        <dbReference type="Rhea" id="RHEA:45020"/>
        <dbReference type="Rhea" id="RHEA-COMP:11063"/>
        <dbReference type="Rhea" id="RHEA-COMP:11064"/>
        <dbReference type="ChEBI" id="CHEBI:15378"/>
        <dbReference type="ChEBI" id="CHEBI:30011"/>
        <dbReference type="ChEBI" id="CHEBI:57856"/>
        <dbReference type="ChEBI" id="CHEBI:59789"/>
        <dbReference type="ChEBI" id="CHEBI:61891"/>
        <dbReference type="EC" id="2.1.1.298"/>
    </reaction>
</comment>
<reference evidence="6 7" key="1">
    <citation type="submission" date="2016-12" db="EMBL/GenBank/DDBJ databases">
        <title>Genome sequencing of Methylocaldum marinum.</title>
        <authorList>
            <person name="Takeuchi M."/>
            <person name="Kamagata Y."/>
            <person name="Hiraoka S."/>
            <person name="Oshima K."/>
            <person name="Hattori M."/>
            <person name="Iwasaki W."/>
        </authorList>
    </citation>
    <scope>NUCLEOTIDE SEQUENCE [LARGE SCALE GENOMIC DNA]</scope>
    <source>
        <strain evidence="6 7">S8</strain>
    </source>
</reference>
<comment type="similarity">
    <text evidence="4">Belongs to the protein N5-glutamine methyltransferase family. PrmB subfamily.</text>
</comment>
<dbReference type="SUPFAM" id="SSF53335">
    <property type="entry name" value="S-adenosyl-L-methionine-dependent methyltransferases"/>
    <property type="match status" value="1"/>
</dbReference>
<comment type="function">
    <text evidence="4">Methylates ribosomal protein uL3 on a specific glutamine residue.</text>
</comment>
<dbReference type="Gene3D" id="1.10.8.10">
    <property type="entry name" value="DNA helicase RuvA subunit, C-terminal domain"/>
    <property type="match status" value="1"/>
</dbReference>
<dbReference type="InterPro" id="IPR004556">
    <property type="entry name" value="HemK-like"/>
</dbReference>
<dbReference type="FunFam" id="3.40.50.150:FF:000042">
    <property type="entry name" value="50S ribosomal protein L3 glutamine methyltransferase"/>
    <property type="match status" value="1"/>
</dbReference>
<dbReference type="GO" id="GO:0003676">
    <property type="term" value="F:nucleic acid binding"/>
    <property type="evidence" value="ECO:0007669"/>
    <property type="project" value="InterPro"/>
</dbReference>
<evidence type="ECO:0000256" key="2">
    <source>
        <dbReference type="ARBA" id="ARBA00022679"/>
    </source>
</evidence>
<dbReference type="EC" id="2.1.1.298" evidence="4"/>
<dbReference type="EMBL" id="AP017928">
    <property type="protein sequence ID" value="BBA34015.1"/>
    <property type="molecule type" value="Genomic_DNA"/>
</dbReference>
<dbReference type="InterPro" id="IPR029063">
    <property type="entry name" value="SAM-dependent_MTases_sf"/>
</dbReference>
<dbReference type="InterPro" id="IPR017127">
    <property type="entry name" value="Ribosome_uL3_MTase"/>
</dbReference>